<dbReference type="RefSeq" id="WP_162442700.1">
    <property type="nucleotide sequence ID" value="NZ_CP048222.1"/>
</dbReference>
<feature type="coiled-coil region" evidence="1">
    <location>
        <begin position="9"/>
        <end position="43"/>
    </location>
</feature>
<name>A0A6C0GFA2_9BACT</name>
<evidence type="ECO:0000256" key="1">
    <source>
        <dbReference type="SAM" id="Coils"/>
    </source>
</evidence>
<accession>A0A6C0GFA2</accession>
<keyword evidence="3" id="KW-1185">Reference proteome</keyword>
<proteinExistence type="predicted"/>
<reference evidence="2 3" key="1">
    <citation type="submission" date="2020-01" db="EMBL/GenBank/DDBJ databases">
        <authorList>
            <person name="Kim M.K."/>
        </authorList>
    </citation>
    <scope>NUCLEOTIDE SEQUENCE [LARGE SCALE GENOMIC DNA]</scope>
    <source>
        <strain evidence="2 3">172606-1</strain>
    </source>
</reference>
<dbReference type="KEGG" id="rhoz:GXP67_08240"/>
<gene>
    <name evidence="2" type="ORF">GXP67_08240</name>
</gene>
<dbReference type="AlphaFoldDB" id="A0A6C0GFA2"/>
<dbReference type="Proteomes" id="UP000480178">
    <property type="component" value="Chromosome"/>
</dbReference>
<sequence>MLTDYRKMLEELEARDQVILHRMNELERQNRVLKEVNLNLRHKCVSQKVNNKLMFSQKD</sequence>
<evidence type="ECO:0000313" key="2">
    <source>
        <dbReference type="EMBL" id="QHT66646.1"/>
    </source>
</evidence>
<organism evidence="2 3">
    <name type="scientific">Rhodocytophaga rosea</name>
    <dbReference type="NCBI Taxonomy" id="2704465"/>
    <lineage>
        <taxon>Bacteria</taxon>
        <taxon>Pseudomonadati</taxon>
        <taxon>Bacteroidota</taxon>
        <taxon>Cytophagia</taxon>
        <taxon>Cytophagales</taxon>
        <taxon>Rhodocytophagaceae</taxon>
        <taxon>Rhodocytophaga</taxon>
    </lineage>
</organism>
<dbReference type="EMBL" id="CP048222">
    <property type="protein sequence ID" value="QHT66646.1"/>
    <property type="molecule type" value="Genomic_DNA"/>
</dbReference>
<protein>
    <submittedName>
        <fullName evidence="2">Uncharacterized protein</fullName>
    </submittedName>
</protein>
<evidence type="ECO:0000313" key="3">
    <source>
        <dbReference type="Proteomes" id="UP000480178"/>
    </source>
</evidence>
<keyword evidence="1" id="KW-0175">Coiled coil</keyword>